<keyword evidence="2" id="KW-1185">Reference proteome</keyword>
<sequence length="62" mass="7500">MFKETDRVKITNEFSNFYKMKGTIVRINDQEEANFPYLFVVKLDNWKQELSFQDTEMEKIDG</sequence>
<protein>
    <submittedName>
        <fullName evidence="1">Uncharacterized protein</fullName>
    </submittedName>
</protein>
<proteinExistence type="predicted"/>
<gene>
    <name evidence="1" type="ORF">EVB55_204</name>
</gene>
<evidence type="ECO:0000313" key="1">
    <source>
        <dbReference type="EMBL" id="QIG68139.1"/>
    </source>
</evidence>
<dbReference type="EMBL" id="MN988486">
    <property type="protein sequence ID" value="QIG68139.1"/>
    <property type="molecule type" value="Genomic_DNA"/>
</dbReference>
<organism evidence="1 2">
    <name type="scientific">Rhizobium phage RHph_Y68</name>
    <dbReference type="NCBI Taxonomy" id="2509787"/>
    <lineage>
        <taxon>Viruses</taxon>
        <taxon>Duplodnaviria</taxon>
        <taxon>Heunggongvirae</taxon>
        <taxon>Uroviricota</taxon>
        <taxon>Caudoviricetes</taxon>
        <taxon>Pootjesviridae</taxon>
        <taxon>Staniewskivirinae</taxon>
        <taxon>Trinifflemingvirus</taxon>
        <taxon>Trinifflemingvirus Y68</taxon>
    </lineage>
</organism>
<accession>A0A7S5UT09</accession>
<dbReference type="Proteomes" id="UP000605518">
    <property type="component" value="Segment"/>
</dbReference>
<evidence type="ECO:0000313" key="2">
    <source>
        <dbReference type="Proteomes" id="UP000605518"/>
    </source>
</evidence>
<name>A0A7S5UT09_9CAUD</name>
<reference evidence="1" key="1">
    <citation type="submission" date="2020-01" db="EMBL/GenBank/DDBJ databases">
        <title>Patterns of diversity and host range of bacteriophage communities associated with bean-nodulatin bacteria.</title>
        <authorList>
            <person name="Vann Cauwenberghe J."/>
            <person name="Santamaria R.I."/>
            <person name="Bustos P."/>
            <person name="Juarez S."/>
            <person name="Gonzalez V."/>
        </authorList>
    </citation>
    <scope>NUCLEOTIDE SEQUENCE</scope>
</reference>